<comment type="subcellular location">
    <subcellularLocation>
        <location evidence="1">Cell inner membrane</location>
        <topology evidence="1">Multi-pass membrane protein</topology>
    </subcellularLocation>
</comment>
<dbReference type="Proteomes" id="UP000053246">
    <property type="component" value="Unassembled WGS sequence"/>
</dbReference>
<evidence type="ECO:0000256" key="3">
    <source>
        <dbReference type="ARBA" id="ARBA00022475"/>
    </source>
</evidence>
<dbReference type="PANTHER" id="PTHR23513">
    <property type="entry name" value="INTEGRAL MEMBRANE EFFLUX PROTEIN-RELATED"/>
    <property type="match status" value="1"/>
</dbReference>
<comment type="similarity">
    <text evidence="7">Belongs to the major facilitator superfamily. Drug:H(+) antiporter-3 (DHA3) (TC 2.A.1.21) family.</text>
</comment>
<dbReference type="InterPro" id="IPR001958">
    <property type="entry name" value="Tet-R_TetA/multi-R_MdtG-like"/>
</dbReference>
<dbReference type="PROSITE" id="PS50850">
    <property type="entry name" value="MFS"/>
    <property type="match status" value="1"/>
</dbReference>
<feature type="domain" description="Major facilitator superfamily (MFS) profile" evidence="10">
    <location>
        <begin position="1"/>
        <end position="404"/>
    </location>
</feature>
<dbReference type="InterPro" id="IPR011701">
    <property type="entry name" value="MFS"/>
</dbReference>
<feature type="transmembrane region" description="Helical" evidence="9">
    <location>
        <begin position="351"/>
        <end position="374"/>
    </location>
</feature>
<evidence type="ECO:0000313" key="11">
    <source>
        <dbReference type="EMBL" id="KUJ48191.1"/>
    </source>
</evidence>
<dbReference type="Pfam" id="PF07690">
    <property type="entry name" value="MFS_1"/>
    <property type="match status" value="1"/>
</dbReference>
<feature type="transmembrane region" description="Helical" evidence="9">
    <location>
        <begin position="37"/>
        <end position="62"/>
    </location>
</feature>
<evidence type="ECO:0000256" key="9">
    <source>
        <dbReference type="SAM" id="Phobius"/>
    </source>
</evidence>
<evidence type="ECO:0000256" key="2">
    <source>
        <dbReference type="ARBA" id="ARBA00022448"/>
    </source>
</evidence>
<evidence type="ECO:0000256" key="7">
    <source>
        <dbReference type="ARBA" id="ARBA00038075"/>
    </source>
</evidence>
<dbReference type="SUPFAM" id="SSF103473">
    <property type="entry name" value="MFS general substrate transporter"/>
    <property type="match status" value="1"/>
</dbReference>
<feature type="transmembrane region" description="Helical" evidence="9">
    <location>
        <begin position="380"/>
        <end position="402"/>
    </location>
</feature>
<comment type="caution">
    <text evidence="11">The sequence shown here is derived from an EMBL/GenBank/DDBJ whole genome shotgun (WGS) entry which is preliminary data.</text>
</comment>
<dbReference type="InterPro" id="IPR036259">
    <property type="entry name" value="MFS_trans_sf"/>
</dbReference>
<keyword evidence="3" id="KW-1003">Cell membrane</keyword>
<evidence type="ECO:0000256" key="6">
    <source>
        <dbReference type="ARBA" id="ARBA00023136"/>
    </source>
</evidence>
<feature type="transmembrane region" description="Helical" evidence="9">
    <location>
        <begin position="6"/>
        <end position="30"/>
    </location>
</feature>
<dbReference type="PRINTS" id="PR01035">
    <property type="entry name" value="TCRTETA"/>
</dbReference>
<dbReference type="AlphaFoldDB" id="A0A9X0I783"/>
<gene>
    <name evidence="11" type="ORF">ADL17_03740</name>
</gene>
<keyword evidence="4 9" id="KW-0812">Transmembrane</keyword>
<dbReference type="Gene3D" id="1.20.1250.20">
    <property type="entry name" value="MFS general substrate transporter like domains"/>
    <property type="match status" value="1"/>
</dbReference>
<feature type="transmembrane region" description="Helical" evidence="9">
    <location>
        <begin position="317"/>
        <end position="339"/>
    </location>
</feature>
<keyword evidence="5 9" id="KW-1133">Transmembrane helix</keyword>
<evidence type="ECO:0000256" key="8">
    <source>
        <dbReference type="ARBA" id="ARBA00040914"/>
    </source>
</evidence>
<dbReference type="EMBL" id="LMWI01000001">
    <property type="protein sequence ID" value="KUJ48191.1"/>
    <property type="molecule type" value="Genomic_DNA"/>
</dbReference>
<keyword evidence="12" id="KW-1185">Reference proteome</keyword>
<dbReference type="RefSeq" id="WP_013731448.1">
    <property type="nucleotide sequence ID" value="NZ_LMWI01000001.1"/>
</dbReference>
<evidence type="ECO:0000256" key="1">
    <source>
        <dbReference type="ARBA" id="ARBA00004429"/>
    </source>
</evidence>
<evidence type="ECO:0000259" key="10">
    <source>
        <dbReference type="PROSITE" id="PS50850"/>
    </source>
</evidence>
<feature type="transmembrane region" description="Helical" evidence="9">
    <location>
        <begin position="144"/>
        <end position="163"/>
    </location>
</feature>
<dbReference type="OMA" id="ICAVPQM"/>
<organism evidence="11 12">
    <name type="scientific">Micromonospora maris</name>
    <dbReference type="NCBI Taxonomy" id="1003110"/>
    <lineage>
        <taxon>Bacteria</taxon>
        <taxon>Bacillati</taxon>
        <taxon>Actinomycetota</taxon>
        <taxon>Actinomycetes</taxon>
        <taxon>Micromonosporales</taxon>
        <taxon>Micromonosporaceae</taxon>
        <taxon>Micromonospora</taxon>
    </lineage>
</organism>
<dbReference type="GO" id="GO:0022857">
    <property type="term" value="F:transmembrane transporter activity"/>
    <property type="evidence" value="ECO:0007669"/>
    <property type="project" value="InterPro"/>
</dbReference>
<proteinExistence type="inferred from homology"/>
<reference evidence="11 12" key="1">
    <citation type="submission" date="2015-10" db="EMBL/GenBank/DDBJ databases">
        <authorList>
            <person name="Ju K.-S."/>
            <person name="Doroghazi J.R."/>
            <person name="Metcalf W.W."/>
        </authorList>
    </citation>
    <scope>NUCLEOTIDE SEQUENCE [LARGE SCALE GENOMIC DNA]</scope>
    <source>
        <strain evidence="11 12">NRRL B-24793</strain>
    </source>
</reference>
<accession>A0A9X0I783</accession>
<evidence type="ECO:0000256" key="5">
    <source>
        <dbReference type="ARBA" id="ARBA00022989"/>
    </source>
</evidence>
<evidence type="ECO:0000313" key="12">
    <source>
        <dbReference type="Proteomes" id="UP000053246"/>
    </source>
</evidence>
<dbReference type="GO" id="GO:0005886">
    <property type="term" value="C:plasma membrane"/>
    <property type="evidence" value="ECO:0007669"/>
    <property type="project" value="UniProtKB-SubCell"/>
</dbReference>
<feature type="transmembrane region" description="Helical" evidence="9">
    <location>
        <begin position="292"/>
        <end position="311"/>
    </location>
</feature>
<dbReference type="InterPro" id="IPR020846">
    <property type="entry name" value="MFS_dom"/>
</dbReference>
<evidence type="ECO:0000256" key="4">
    <source>
        <dbReference type="ARBA" id="ARBA00022692"/>
    </source>
</evidence>
<name>A0A9X0I783_9ACTN</name>
<feature type="transmembrane region" description="Helical" evidence="9">
    <location>
        <begin position="169"/>
        <end position="188"/>
    </location>
</feature>
<protein>
    <recommendedName>
        <fullName evidence="8">Multidrug efflux pump Tap</fullName>
    </recommendedName>
</protein>
<keyword evidence="2" id="KW-0813">Transport</keyword>
<feature type="transmembrane region" description="Helical" evidence="9">
    <location>
        <begin position="261"/>
        <end position="280"/>
    </location>
</feature>
<keyword evidence="6 9" id="KW-0472">Membrane</keyword>
<sequence>MGRSTWAYLGSYSLSLLGNGVASVLFPLLVLAQTGDILAAGILASVTAAVAAVVGVLAGVIVDLVNRRTVSIVSDVLSAVSVAALPVVDALWGLNLTWFIVLGVLGSFGDMPGMTARETLLPRLVELDGGKPGALDRLVGVREALAGALVLVGPGLGGLLVWLVGVNSATLFITAGMSVAAALLSFAMSPRAGEVNRRDGAAARAGVRTVVADLVAGWRFLLGHRLVLGVSMLSAVLIAVIVALQTTIMPAYFTGENLPEFSGFAAMGIAAGSLVSAVIYAATVGKVSRRTWFVVGMVGVGIGFTVIGLLAAPWLVLAAAVFIGLTNGPMSAVLGVATIEATPDQLRGRVLGVQNALMLAAPALTAAPIAAIASGRGLEMAGIGLAVVIVLTVIVALCAPAFRSLDRLNPAAEAEG</sequence>
<feature type="transmembrane region" description="Helical" evidence="9">
    <location>
        <begin position="82"/>
        <end position="108"/>
    </location>
</feature>
<feature type="transmembrane region" description="Helical" evidence="9">
    <location>
        <begin position="226"/>
        <end position="249"/>
    </location>
</feature>
<dbReference type="PANTHER" id="PTHR23513:SF9">
    <property type="entry name" value="ENTEROBACTIN EXPORTER ENTS"/>
    <property type="match status" value="1"/>
</dbReference>